<comment type="similarity">
    <text evidence="1">Belongs to the short-chain dehydrogenases/reductases (SDR) family.</text>
</comment>
<dbReference type="GO" id="GO:0032787">
    <property type="term" value="P:monocarboxylic acid metabolic process"/>
    <property type="evidence" value="ECO:0007669"/>
    <property type="project" value="UniProtKB-ARBA"/>
</dbReference>
<dbReference type="PANTHER" id="PTHR42879:SF2">
    <property type="entry name" value="3-OXOACYL-[ACYL-CARRIER-PROTEIN] REDUCTASE FABG"/>
    <property type="match status" value="1"/>
</dbReference>
<dbReference type="FunFam" id="3.40.50.720:FF:000084">
    <property type="entry name" value="Short-chain dehydrogenase reductase"/>
    <property type="match status" value="1"/>
</dbReference>
<dbReference type="KEGG" id="euz:DVS28_a0077"/>
<dbReference type="OrthoDB" id="9804774at2"/>
<sequence length="252" mass="25354">MADPLGPLEGRTALVTGGGTGIGAAIARTLAGAGARVTIAGRRPDPLADVADAHDAITAAPLDVTDEAAVTTLFADRGPFDIVVANAGAVASAPATRTSLDQWQQLLDVNLTGTFLTLREALRQPATGWGRLLAVASTAGLVGYPYVAAYCAAKHGTVGLVRALAKEVAGSGRTVNAICPGYTDTPLVERSVTRITEATGRSADDALAGLLTGNPTGRLVQPDEVAATALWLCGPGSDMVTGQAIAVDGGET</sequence>
<dbReference type="PRINTS" id="PR00081">
    <property type="entry name" value="GDHRDH"/>
</dbReference>
<dbReference type="GO" id="GO:0016491">
    <property type="term" value="F:oxidoreductase activity"/>
    <property type="evidence" value="ECO:0007669"/>
    <property type="project" value="UniProtKB-KW"/>
</dbReference>
<evidence type="ECO:0000313" key="4">
    <source>
        <dbReference type="EMBL" id="AXV04785.1"/>
    </source>
</evidence>
<dbReference type="InterPro" id="IPR036291">
    <property type="entry name" value="NAD(P)-bd_dom_sf"/>
</dbReference>
<dbReference type="PROSITE" id="PS00061">
    <property type="entry name" value="ADH_SHORT"/>
    <property type="match status" value="1"/>
</dbReference>
<dbReference type="Proteomes" id="UP000264006">
    <property type="component" value="Chromosome"/>
</dbReference>
<dbReference type="InterPro" id="IPR050259">
    <property type="entry name" value="SDR"/>
</dbReference>
<reference evidence="4 5" key="1">
    <citation type="submission" date="2018-09" db="EMBL/GenBank/DDBJ databases">
        <title>Complete genome sequence of Euzebya sp. DY32-46 isolated from seawater of Pacific Ocean.</title>
        <authorList>
            <person name="Xu L."/>
            <person name="Wu Y.-H."/>
            <person name="Xu X.-W."/>
        </authorList>
    </citation>
    <scope>NUCLEOTIDE SEQUENCE [LARGE SCALE GENOMIC DNA]</scope>
    <source>
        <strain evidence="4 5">DY32-46</strain>
    </source>
</reference>
<dbReference type="InterPro" id="IPR020904">
    <property type="entry name" value="Sc_DH/Rdtase_CS"/>
</dbReference>
<accession>A0A346XRD8</accession>
<organism evidence="4 5">
    <name type="scientific">Euzebya pacifica</name>
    <dbReference type="NCBI Taxonomy" id="1608957"/>
    <lineage>
        <taxon>Bacteria</taxon>
        <taxon>Bacillati</taxon>
        <taxon>Actinomycetota</taxon>
        <taxon>Nitriliruptoria</taxon>
        <taxon>Euzebyales</taxon>
    </lineage>
</organism>
<dbReference type="InterPro" id="IPR002347">
    <property type="entry name" value="SDR_fam"/>
</dbReference>
<keyword evidence="5" id="KW-1185">Reference proteome</keyword>
<dbReference type="SMART" id="SM00822">
    <property type="entry name" value="PKS_KR"/>
    <property type="match status" value="1"/>
</dbReference>
<protein>
    <submittedName>
        <fullName evidence="4">D-beta-hydroxybutyrate dehydrogenase</fullName>
    </submittedName>
</protein>
<dbReference type="AlphaFoldDB" id="A0A346XRD8"/>
<feature type="domain" description="Ketoreductase" evidence="3">
    <location>
        <begin position="11"/>
        <end position="181"/>
    </location>
</feature>
<dbReference type="EMBL" id="CP031165">
    <property type="protein sequence ID" value="AXV04785.1"/>
    <property type="molecule type" value="Genomic_DNA"/>
</dbReference>
<evidence type="ECO:0000256" key="1">
    <source>
        <dbReference type="ARBA" id="ARBA00006484"/>
    </source>
</evidence>
<dbReference type="Pfam" id="PF13561">
    <property type="entry name" value="adh_short_C2"/>
    <property type="match status" value="1"/>
</dbReference>
<dbReference type="Gene3D" id="3.40.50.720">
    <property type="entry name" value="NAD(P)-binding Rossmann-like Domain"/>
    <property type="match status" value="1"/>
</dbReference>
<keyword evidence="2" id="KW-0560">Oxidoreductase</keyword>
<dbReference type="InterPro" id="IPR057326">
    <property type="entry name" value="KR_dom"/>
</dbReference>
<gene>
    <name evidence="4" type="ORF">DVS28_a0077</name>
</gene>
<evidence type="ECO:0000259" key="3">
    <source>
        <dbReference type="SMART" id="SM00822"/>
    </source>
</evidence>
<evidence type="ECO:0000256" key="2">
    <source>
        <dbReference type="ARBA" id="ARBA00023002"/>
    </source>
</evidence>
<name>A0A346XRD8_9ACTN</name>
<dbReference type="PANTHER" id="PTHR42879">
    <property type="entry name" value="3-OXOACYL-(ACYL-CARRIER-PROTEIN) REDUCTASE"/>
    <property type="match status" value="1"/>
</dbReference>
<evidence type="ECO:0000313" key="5">
    <source>
        <dbReference type="Proteomes" id="UP000264006"/>
    </source>
</evidence>
<proteinExistence type="inferred from homology"/>
<dbReference type="PRINTS" id="PR00080">
    <property type="entry name" value="SDRFAMILY"/>
</dbReference>
<dbReference type="SUPFAM" id="SSF51735">
    <property type="entry name" value="NAD(P)-binding Rossmann-fold domains"/>
    <property type="match status" value="1"/>
</dbReference>
<dbReference type="RefSeq" id="WP_114589683.1">
    <property type="nucleotide sequence ID" value="NZ_CP031165.1"/>
</dbReference>